<feature type="region of interest" description="Disordered" evidence="1">
    <location>
        <begin position="28"/>
        <end position="57"/>
    </location>
</feature>
<name>A0ABP0UEF7_9BRYO</name>
<reference evidence="2" key="1">
    <citation type="submission" date="2024-02" db="EMBL/GenBank/DDBJ databases">
        <authorList>
            <consortium name="ELIXIR-Norway"/>
            <consortium name="Elixir Norway"/>
        </authorList>
    </citation>
    <scope>NUCLEOTIDE SEQUENCE</scope>
</reference>
<dbReference type="EMBL" id="OZ019895">
    <property type="protein sequence ID" value="CAK9219791.1"/>
    <property type="molecule type" value="Genomic_DNA"/>
</dbReference>
<sequence>MSSSHNLFKEALDLGVVIAWRFYGRYPETGRSYYKPPSGNETDRQKNPDRQISTREAPSLVQSCQLLSSSILALQYHDHFAAREIAPKRITAASKLHPVPRNFQQAGKTKDCADQDAGL</sequence>
<dbReference type="PANTHER" id="PTHR33983">
    <property type="entry name" value="OS07G0185900 PROTEIN"/>
    <property type="match status" value="1"/>
</dbReference>
<dbReference type="Proteomes" id="UP001497512">
    <property type="component" value="Chromosome 3"/>
</dbReference>
<accession>A0ABP0UEF7</accession>
<keyword evidence="3" id="KW-1185">Reference proteome</keyword>
<evidence type="ECO:0000313" key="3">
    <source>
        <dbReference type="Proteomes" id="UP001497512"/>
    </source>
</evidence>
<evidence type="ECO:0000313" key="2">
    <source>
        <dbReference type="EMBL" id="CAK9219791.1"/>
    </source>
</evidence>
<organism evidence="2 3">
    <name type="scientific">Sphagnum troendelagicum</name>
    <dbReference type="NCBI Taxonomy" id="128251"/>
    <lineage>
        <taxon>Eukaryota</taxon>
        <taxon>Viridiplantae</taxon>
        <taxon>Streptophyta</taxon>
        <taxon>Embryophyta</taxon>
        <taxon>Bryophyta</taxon>
        <taxon>Sphagnophytina</taxon>
        <taxon>Sphagnopsida</taxon>
        <taxon>Sphagnales</taxon>
        <taxon>Sphagnaceae</taxon>
        <taxon>Sphagnum</taxon>
    </lineage>
</organism>
<feature type="compositionally biased region" description="Basic and acidic residues" evidence="1">
    <location>
        <begin position="41"/>
        <end position="53"/>
    </location>
</feature>
<protein>
    <submittedName>
        <fullName evidence="2">Uncharacterized protein</fullName>
    </submittedName>
</protein>
<evidence type="ECO:0000256" key="1">
    <source>
        <dbReference type="SAM" id="MobiDB-lite"/>
    </source>
</evidence>
<dbReference type="PANTHER" id="PTHR33983:SF1">
    <property type="entry name" value="OS07G0185900 PROTEIN"/>
    <property type="match status" value="1"/>
</dbReference>
<proteinExistence type="predicted"/>
<gene>
    <name evidence="2" type="ORF">CSSPTR1EN2_LOCUS14860</name>
</gene>